<sequence>MIAVHQLQPGDYVTEQIDGRAMRLDIIAIVPQGRQVEVTFRSPLGLSRANYLATACMAAQR</sequence>
<evidence type="ECO:0000313" key="2">
    <source>
        <dbReference type="Proteomes" id="UP000310016"/>
    </source>
</evidence>
<dbReference type="OrthoDB" id="9134578at2"/>
<dbReference type="AlphaFoldDB" id="A0A4U0Q7Z7"/>
<dbReference type="RefSeq" id="WP_136771781.1">
    <property type="nucleotide sequence ID" value="NZ_CP156074.1"/>
</dbReference>
<accession>A0A4U0Q7Z7</accession>
<name>A0A4U0Q7Z7_9NEIS</name>
<gene>
    <name evidence="1" type="ORF">FAZ21_02875</name>
</gene>
<comment type="caution">
    <text evidence="1">The sequence shown here is derived from an EMBL/GenBank/DDBJ whole genome shotgun (WGS) entry which is preliminary data.</text>
</comment>
<organism evidence="1 2">
    <name type="scientific">Chitiniphilus eburneus</name>
    <dbReference type="NCBI Taxonomy" id="2571148"/>
    <lineage>
        <taxon>Bacteria</taxon>
        <taxon>Pseudomonadati</taxon>
        <taxon>Pseudomonadota</taxon>
        <taxon>Betaproteobacteria</taxon>
        <taxon>Neisseriales</taxon>
        <taxon>Chitinibacteraceae</taxon>
        <taxon>Chitiniphilus</taxon>
    </lineage>
</organism>
<dbReference type="Proteomes" id="UP000310016">
    <property type="component" value="Unassembled WGS sequence"/>
</dbReference>
<reference evidence="1 2" key="1">
    <citation type="submission" date="2019-04" db="EMBL/GenBank/DDBJ databases">
        <title>Chitiniphilus eburnea sp. nov., a novel chitinolytic bacterium isolated from aquaculture sludge.</title>
        <authorList>
            <person name="Sheng M."/>
        </authorList>
    </citation>
    <scope>NUCLEOTIDE SEQUENCE [LARGE SCALE GENOMIC DNA]</scope>
    <source>
        <strain evidence="1 2">HX-2-15</strain>
    </source>
</reference>
<dbReference type="EMBL" id="SUMF01000002">
    <property type="protein sequence ID" value="TJZ77305.1"/>
    <property type="molecule type" value="Genomic_DNA"/>
</dbReference>
<protein>
    <submittedName>
        <fullName evidence="1">Uncharacterized protein</fullName>
    </submittedName>
</protein>
<keyword evidence="2" id="KW-1185">Reference proteome</keyword>
<evidence type="ECO:0000313" key="1">
    <source>
        <dbReference type="EMBL" id="TJZ77305.1"/>
    </source>
</evidence>
<proteinExistence type="predicted"/>